<dbReference type="CDD" id="cd09020">
    <property type="entry name" value="D-hex-6-P-epi_like"/>
    <property type="match status" value="1"/>
</dbReference>
<dbReference type="EC" id="5.1.3.15" evidence="3 5"/>
<organism evidence="9">
    <name type="scientific">Heterosigma akashiwo</name>
    <name type="common">Chromophytic alga</name>
    <name type="synonym">Heterosigma carterae</name>
    <dbReference type="NCBI Taxonomy" id="2829"/>
    <lineage>
        <taxon>Eukaryota</taxon>
        <taxon>Sar</taxon>
        <taxon>Stramenopiles</taxon>
        <taxon>Ochrophyta</taxon>
        <taxon>Raphidophyceae</taxon>
        <taxon>Chattonellales</taxon>
        <taxon>Chattonellaceae</taxon>
        <taxon>Heterosigma</taxon>
    </lineage>
</organism>
<dbReference type="EMBL" id="HBIU01026817">
    <property type="protein sequence ID" value="CAE0633644.1"/>
    <property type="molecule type" value="Transcribed_RNA"/>
</dbReference>
<dbReference type="GO" id="GO:0005975">
    <property type="term" value="P:carbohydrate metabolic process"/>
    <property type="evidence" value="ECO:0007669"/>
    <property type="project" value="InterPro"/>
</dbReference>
<evidence type="ECO:0000313" key="10">
    <source>
        <dbReference type="EMBL" id="CAE0633646.1"/>
    </source>
</evidence>
<dbReference type="InterPro" id="IPR008183">
    <property type="entry name" value="Aldose_1/G6P_1-epimerase"/>
</dbReference>
<evidence type="ECO:0000256" key="2">
    <source>
        <dbReference type="ARBA" id="ARBA00005866"/>
    </source>
</evidence>
<dbReference type="AlphaFoldDB" id="A0A6V1R801"/>
<evidence type="ECO:0000313" key="9">
    <source>
        <dbReference type="EMBL" id="CAE0633645.1"/>
    </source>
</evidence>
<dbReference type="EMBL" id="HBIU01026816">
    <property type="protein sequence ID" value="CAE0633643.1"/>
    <property type="molecule type" value="Transcribed_RNA"/>
</dbReference>
<name>A0A6V1R801_HETAK</name>
<dbReference type="Gene3D" id="2.70.98.10">
    <property type="match status" value="1"/>
</dbReference>
<evidence type="ECO:0000313" key="7">
    <source>
        <dbReference type="EMBL" id="CAE0633643.1"/>
    </source>
</evidence>
<reference evidence="9" key="1">
    <citation type="submission" date="2021-01" db="EMBL/GenBank/DDBJ databases">
        <authorList>
            <person name="Corre E."/>
            <person name="Pelletier E."/>
            <person name="Niang G."/>
            <person name="Scheremetjew M."/>
            <person name="Finn R."/>
            <person name="Kale V."/>
            <person name="Holt S."/>
            <person name="Cochrane G."/>
            <person name="Meng A."/>
            <person name="Brown T."/>
            <person name="Cohen L."/>
        </authorList>
    </citation>
    <scope>NUCLEOTIDE SEQUENCE</scope>
    <source>
        <strain evidence="9">CCMP3107</strain>
    </source>
</reference>
<evidence type="ECO:0000256" key="5">
    <source>
        <dbReference type="PIRNR" id="PIRNR016020"/>
    </source>
</evidence>
<accession>A0A6V1R801</accession>
<comment type="catalytic activity">
    <reaction evidence="1">
        <text>alpha-D-glucose 6-phosphate = beta-D-glucose 6-phosphate</text>
        <dbReference type="Rhea" id="RHEA:16249"/>
        <dbReference type="ChEBI" id="CHEBI:58225"/>
        <dbReference type="ChEBI" id="CHEBI:58247"/>
        <dbReference type="EC" id="5.1.3.15"/>
    </reaction>
</comment>
<feature type="active site" evidence="6">
    <location>
        <position position="280"/>
    </location>
</feature>
<evidence type="ECO:0000256" key="3">
    <source>
        <dbReference type="ARBA" id="ARBA00012083"/>
    </source>
</evidence>
<dbReference type="Pfam" id="PF01263">
    <property type="entry name" value="Aldose_epim"/>
    <property type="match status" value="1"/>
</dbReference>
<evidence type="ECO:0000256" key="6">
    <source>
        <dbReference type="PIRSR" id="PIRSR016020-1"/>
    </source>
</evidence>
<dbReference type="GO" id="GO:0030246">
    <property type="term" value="F:carbohydrate binding"/>
    <property type="evidence" value="ECO:0007669"/>
    <property type="project" value="UniProtKB-UniRule"/>
</dbReference>
<feature type="active site" evidence="6">
    <location>
        <position position="173"/>
    </location>
</feature>
<gene>
    <name evidence="7" type="ORF">HAKA00212_LOCUS12356</name>
    <name evidence="8" type="ORF">HAKA00212_LOCUS12357</name>
    <name evidence="9" type="ORF">HAKA00212_LOCUS12358</name>
    <name evidence="10" type="ORF">HAKA00212_LOCUS12359</name>
</gene>
<dbReference type="InterPro" id="IPR011013">
    <property type="entry name" value="Gal_mutarotase_sf_dom"/>
</dbReference>
<proteinExistence type="inferred from homology"/>
<dbReference type="EMBL" id="HBIU01026818">
    <property type="protein sequence ID" value="CAE0633645.1"/>
    <property type="molecule type" value="Transcribed_RNA"/>
</dbReference>
<dbReference type="EMBL" id="HBIU01026819">
    <property type="protein sequence ID" value="CAE0633646.1"/>
    <property type="molecule type" value="Transcribed_RNA"/>
</dbReference>
<dbReference type="InterPro" id="IPR025532">
    <property type="entry name" value="G6P_1-epimerase"/>
</dbReference>
<dbReference type="GO" id="GO:0047938">
    <property type="term" value="F:glucose-6-phosphate 1-epimerase activity"/>
    <property type="evidence" value="ECO:0007669"/>
    <property type="project" value="UniProtKB-UniRule"/>
</dbReference>
<evidence type="ECO:0000313" key="8">
    <source>
        <dbReference type="EMBL" id="CAE0633644.1"/>
    </source>
</evidence>
<comment type="similarity">
    <text evidence="2 5">Belongs to the glucose-6-phosphate 1-epimerase family.</text>
</comment>
<sequence>MMEEESTCPTLMADSEDGNRIFMECTDNGEQLIHLHHLGSQAVVNLRGARVISYISVSDQLGVIWTPPPSEGEGGIPIVWPWFGAHPEGDRSKPFHGFVKNRMWSIRSSKVGVATACEPVTIILGTSDDESTMQLFGHSFDLTLSISLADRLTLVLKTSNKGIDEFHITAGFHTYFNVKEVDSISIEGLDGAQYIDFADEKQAKVQHGSLTCTGEMEVNRIYSSGSTCEIRDPKLERKICISKQGSQSTVVWSPWIQDNTELSEHRRLENERFHGMVCVETANCGDSDVVYLQPGQSVELIASISSSPI</sequence>
<dbReference type="InterPro" id="IPR014718">
    <property type="entry name" value="GH-type_carb-bd"/>
</dbReference>
<dbReference type="PIRSF" id="PIRSF016020">
    <property type="entry name" value="PHexose_mutarotase"/>
    <property type="match status" value="1"/>
</dbReference>
<evidence type="ECO:0000256" key="4">
    <source>
        <dbReference type="ARBA" id="ARBA00023235"/>
    </source>
</evidence>
<protein>
    <recommendedName>
        <fullName evidence="3 5">glucose-6-phosphate 1-epimerase</fullName>
        <ecNumber evidence="3 5">5.1.3.15</ecNumber>
    </recommendedName>
</protein>
<evidence type="ECO:0000256" key="1">
    <source>
        <dbReference type="ARBA" id="ARBA00001096"/>
    </source>
</evidence>
<dbReference type="SUPFAM" id="SSF74650">
    <property type="entry name" value="Galactose mutarotase-like"/>
    <property type="match status" value="1"/>
</dbReference>
<dbReference type="PANTHER" id="PTHR11122">
    <property type="entry name" value="APOSPORY-ASSOCIATED PROTEIN C-RELATED"/>
    <property type="match status" value="1"/>
</dbReference>
<keyword evidence="4 5" id="KW-0413">Isomerase</keyword>
<dbReference type="PANTHER" id="PTHR11122:SF13">
    <property type="entry name" value="GLUCOSE-6-PHOSPHATE 1-EPIMERASE"/>
    <property type="match status" value="1"/>
</dbReference>